<dbReference type="AlphaFoldDB" id="R8BWI2"/>
<dbReference type="InterPro" id="IPR006076">
    <property type="entry name" value="FAD-dep_OxRdtase"/>
</dbReference>
<evidence type="ECO:0000256" key="3">
    <source>
        <dbReference type="ARBA" id="ARBA00022630"/>
    </source>
</evidence>
<dbReference type="GO" id="GO:0050031">
    <property type="term" value="F:L-pipecolate oxidase activity"/>
    <property type="evidence" value="ECO:0007669"/>
    <property type="project" value="TreeGrafter"/>
</dbReference>
<dbReference type="EMBL" id="KB932813">
    <property type="protein sequence ID" value="EOO03690.1"/>
    <property type="molecule type" value="Genomic_DNA"/>
</dbReference>
<name>R8BWI2_PHAM7</name>
<dbReference type="InterPro" id="IPR045170">
    <property type="entry name" value="MTOX"/>
</dbReference>
<dbReference type="RefSeq" id="XP_007911548.1">
    <property type="nucleotide sequence ID" value="XM_007913357.1"/>
</dbReference>
<dbReference type="HOGENOM" id="CLU_007884_0_2_1"/>
<evidence type="ECO:0000256" key="1">
    <source>
        <dbReference type="ARBA" id="ARBA00001974"/>
    </source>
</evidence>
<comment type="cofactor">
    <cofactor evidence="1">
        <name>FAD</name>
        <dbReference type="ChEBI" id="CHEBI:57692"/>
    </cofactor>
</comment>
<dbReference type="GO" id="GO:0050660">
    <property type="term" value="F:flavin adenine dinucleotide binding"/>
    <property type="evidence" value="ECO:0007669"/>
    <property type="project" value="InterPro"/>
</dbReference>
<organism evidence="8 9">
    <name type="scientific">Phaeoacremonium minimum (strain UCR-PA7)</name>
    <name type="common">Esca disease fungus</name>
    <name type="synonym">Togninia minima</name>
    <dbReference type="NCBI Taxonomy" id="1286976"/>
    <lineage>
        <taxon>Eukaryota</taxon>
        <taxon>Fungi</taxon>
        <taxon>Dikarya</taxon>
        <taxon>Ascomycota</taxon>
        <taxon>Pezizomycotina</taxon>
        <taxon>Sordariomycetes</taxon>
        <taxon>Sordariomycetidae</taxon>
        <taxon>Togniniales</taxon>
        <taxon>Togniniaceae</taxon>
        <taxon>Phaeoacremonium</taxon>
    </lineage>
</organism>
<reference evidence="9" key="1">
    <citation type="journal article" date="2013" name="Genome Announc.">
        <title>Draft genome sequence of the ascomycete Phaeoacremonium aleophilum strain UCR-PA7, a causal agent of the esca disease complex in grapevines.</title>
        <authorList>
            <person name="Blanco-Ulate B."/>
            <person name="Rolshausen P."/>
            <person name="Cantu D."/>
        </authorList>
    </citation>
    <scope>NUCLEOTIDE SEQUENCE [LARGE SCALE GENOMIC DNA]</scope>
    <source>
        <strain evidence="9">UCR-PA7</strain>
    </source>
</reference>
<evidence type="ECO:0000313" key="8">
    <source>
        <dbReference type="EMBL" id="EOO03690.1"/>
    </source>
</evidence>
<dbReference type="GeneID" id="19328417"/>
<accession>R8BWI2</accession>
<dbReference type="Pfam" id="PF01266">
    <property type="entry name" value="DAO"/>
    <property type="match status" value="1"/>
</dbReference>
<dbReference type="KEGG" id="tmn:UCRPA7_764"/>
<keyword evidence="4" id="KW-0274">FAD</keyword>
<sequence>MSQPNQNSNPNSNFSSSSFPSSTKLPFSPPSTILIIGSGVFGLSTAYALAQRPDFVNSSITVVDRSAEPAVFPSRDASSIDTSRIIRADYADPAYAHLAAEALVQWRKQGDDDLGGQGRYSETGLVLVADEPPTADAVDGGTGQAGDLPPVDAQPGKKTGMYYVRASWENVKAIAQSGDAEVATSIRELPSSEAIRDAVGTGGSSGSWGYLNASSGWADAEASMAWLYQRVVSTGRVHFINGTVTSLVHAGETVTGAVLSTSQTISADLVVLATGAWTGSLIDLSGQATATGQVLAYMDLTDEEQAQLAKMPTLLNLSSGLFIITPSHNVLKVARHAYGYLNPTTTVTSPLRPSQGDSTGHTNNTVSLPVTHVDQPDLSIPPAAEELLRSAVHAMVPLPSLKGRPFTKTRLCWYTDTPSGDFIVDYHPHWRGLFLATGGSGHGFKFLPVIGEKIVDCIKGECPSEFKTKWSWKTSGTFTGWDAVITEDGSRGGKPGLILQEEMGRLRRKTLCHKTEEEAQGLIKTGKLRGFPDDKST</sequence>
<protein>
    <submittedName>
        <fullName evidence="8">Putative fad dependent oxidoreductase protein</fullName>
    </submittedName>
</protein>
<feature type="region of interest" description="Disordered" evidence="6">
    <location>
        <begin position="1"/>
        <end position="24"/>
    </location>
</feature>
<proteinExistence type="inferred from homology"/>
<evidence type="ECO:0000313" key="9">
    <source>
        <dbReference type="Proteomes" id="UP000014074"/>
    </source>
</evidence>
<dbReference type="PANTHER" id="PTHR10961:SF46">
    <property type="entry name" value="PEROXISOMAL SARCOSINE OXIDASE"/>
    <property type="match status" value="1"/>
</dbReference>
<feature type="region of interest" description="Disordered" evidence="6">
    <location>
        <begin position="135"/>
        <end position="154"/>
    </location>
</feature>
<dbReference type="PANTHER" id="PTHR10961">
    <property type="entry name" value="PEROXISOMAL SARCOSINE OXIDASE"/>
    <property type="match status" value="1"/>
</dbReference>
<evidence type="ECO:0000256" key="6">
    <source>
        <dbReference type="SAM" id="MobiDB-lite"/>
    </source>
</evidence>
<dbReference type="Gene3D" id="3.50.50.60">
    <property type="entry name" value="FAD/NAD(P)-binding domain"/>
    <property type="match status" value="1"/>
</dbReference>
<dbReference type="OrthoDB" id="2219495at2759"/>
<dbReference type="eggNOG" id="KOG2820">
    <property type="taxonomic scope" value="Eukaryota"/>
</dbReference>
<dbReference type="GO" id="GO:0004657">
    <property type="term" value="F:proline dehydrogenase activity"/>
    <property type="evidence" value="ECO:0007669"/>
    <property type="project" value="TreeGrafter"/>
</dbReference>
<evidence type="ECO:0000259" key="7">
    <source>
        <dbReference type="Pfam" id="PF01266"/>
    </source>
</evidence>
<feature type="domain" description="FAD dependent oxidoreductase" evidence="7">
    <location>
        <begin position="33"/>
        <end position="456"/>
    </location>
</feature>
<dbReference type="InterPro" id="IPR036188">
    <property type="entry name" value="FAD/NAD-bd_sf"/>
</dbReference>
<keyword evidence="9" id="KW-1185">Reference proteome</keyword>
<gene>
    <name evidence="8" type="ORF">UCRPA7_764</name>
</gene>
<evidence type="ECO:0000256" key="2">
    <source>
        <dbReference type="ARBA" id="ARBA00010989"/>
    </source>
</evidence>
<dbReference type="Gene3D" id="3.30.9.10">
    <property type="entry name" value="D-Amino Acid Oxidase, subunit A, domain 2"/>
    <property type="match status" value="1"/>
</dbReference>
<dbReference type="Proteomes" id="UP000014074">
    <property type="component" value="Unassembled WGS sequence"/>
</dbReference>
<evidence type="ECO:0000256" key="4">
    <source>
        <dbReference type="ARBA" id="ARBA00022827"/>
    </source>
</evidence>
<keyword evidence="5" id="KW-0560">Oxidoreductase</keyword>
<dbReference type="GO" id="GO:0008115">
    <property type="term" value="F:sarcosine oxidase activity"/>
    <property type="evidence" value="ECO:0007669"/>
    <property type="project" value="TreeGrafter"/>
</dbReference>
<keyword evidence="3" id="KW-0285">Flavoprotein</keyword>
<evidence type="ECO:0000256" key="5">
    <source>
        <dbReference type="ARBA" id="ARBA00023002"/>
    </source>
</evidence>
<dbReference type="SUPFAM" id="SSF51905">
    <property type="entry name" value="FAD/NAD(P)-binding domain"/>
    <property type="match status" value="1"/>
</dbReference>
<comment type="similarity">
    <text evidence="2">Belongs to the MSOX/MTOX family.</text>
</comment>